<feature type="region of interest" description="Disordered" evidence="1">
    <location>
        <begin position="24"/>
        <end position="47"/>
    </location>
</feature>
<name>A0A4U0UFR8_9PEZI</name>
<evidence type="ECO:0000313" key="3">
    <source>
        <dbReference type="Proteomes" id="UP000310066"/>
    </source>
</evidence>
<organism evidence="2 3">
    <name type="scientific">Friedmanniomyces endolithicus</name>
    <dbReference type="NCBI Taxonomy" id="329885"/>
    <lineage>
        <taxon>Eukaryota</taxon>
        <taxon>Fungi</taxon>
        <taxon>Dikarya</taxon>
        <taxon>Ascomycota</taxon>
        <taxon>Pezizomycotina</taxon>
        <taxon>Dothideomycetes</taxon>
        <taxon>Dothideomycetidae</taxon>
        <taxon>Mycosphaerellales</taxon>
        <taxon>Teratosphaeriaceae</taxon>
        <taxon>Friedmanniomyces</taxon>
    </lineage>
</organism>
<protein>
    <submittedName>
        <fullName evidence="2">Uncharacterized protein</fullName>
    </submittedName>
</protein>
<evidence type="ECO:0000313" key="2">
    <source>
        <dbReference type="EMBL" id="TKA34420.1"/>
    </source>
</evidence>
<dbReference type="AlphaFoldDB" id="A0A4U0UFR8"/>
<dbReference type="Proteomes" id="UP000310066">
    <property type="component" value="Unassembled WGS sequence"/>
</dbReference>
<feature type="region of interest" description="Disordered" evidence="1">
    <location>
        <begin position="83"/>
        <end position="120"/>
    </location>
</feature>
<sequence length="120" mass="13680">MRYRDNKEAESAATKAREDLKRALKAFDHNRNYTASNKTTPRRRNASVQRRILALVEVSKLALGYLSVDTAIVDNILRFNAPAPLPKEEEEDKEEGEEEGLGDDLEEEDRDYISSVDPNE</sequence>
<proteinExistence type="predicted"/>
<gene>
    <name evidence="2" type="ORF">B0A54_15252</name>
</gene>
<dbReference type="EMBL" id="NAJP01000081">
    <property type="protein sequence ID" value="TKA34420.1"/>
    <property type="molecule type" value="Genomic_DNA"/>
</dbReference>
<accession>A0A4U0UFR8</accession>
<feature type="compositionally biased region" description="Acidic residues" evidence="1">
    <location>
        <begin position="88"/>
        <end position="110"/>
    </location>
</feature>
<reference evidence="2 3" key="1">
    <citation type="submission" date="2017-03" db="EMBL/GenBank/DDBJ databases">
        <title>Genomes of endolithic fungi from Antarctica.</title>
        <authorList>
            <person name="Coleine C."/>
            <person name="Masonjones S."/>
            <person name="Stajich J.E."/>
        </authorList>
    </citation>
    <scope>NUCLEOTIDE SEQUENCE [LARGE SCALE GENOMIC DNA]</scope>
    <source>
        <strain evidence="2 3">CCFEE 5311</strain>
    </source>
</reference>
<evidence type="ECO:0000256" key="1">
    <source>
        <dbReference type="SAM" id="MobiDB-lite"/>
    </source>
</evidence>
<comment type="caution">
    <text evidence="2">The sequence shown here is derived from an EMBL/GenBank/DDBJ whole genome shotgun (WGS) entry which is preliminary data.</text>
</comment>